<evidence type="ECO:0008006" key="10">
    <source>
        <dbReference type="Google" id="ProtNLM"/>
    </source>
</evidence>
<dbReference type="GO" id="GO:0000974">
    <property type="term" value="C:Prp19 complex"/>
    <property type="evidence" value="ECO:0007669"/>
    <property type="project" value="TreeGrafter"/>
</dbReference>
<accession>H9B9D1</accession>
<dbReference type="VEuPathDB" id="ToxoDB:ETH_00002810"/>
<dbReference type="PANTHER" id="PTHR13296:SF0">
    <property type="entry name" value="PRE-MRNA-SPLICING FACTOR SPF27"/>
    <property type="match status" value="1"/>
</dbReference>
<dbReference type="GO" id="GO:0008380">
    <property type="term" value="P:RNA splicing"/>
    <property type="evidence" value="ECO:0007669"/>
    <property type="project" value="UniProtKB-KW"/>
</dbReference>
<evidence type="ECO:0000256" key="6">
    <source>
        <dbReference type="ARBA" id="ARBA00023242"/>
    </source>
</evidence>
<dbReference type="EMBL" id="JN987368">
    <property type="protein sequence ID" value="AET50591.1"/>
    <property type="molecule type" value="mRNA"/>
</dbReference>
<dbReference type="PANTHER" id="PTHR13296">
    <property type="entry name" value="BCAS2 PROTEIN"/>
    <property type="match status" value="1"/>
</dbReference>
<dbReference type="AlphaFoldDB" id="H9B9D1"/>
<keyword evidence="3" id="KW-0507">mRNA processing</keyword>
<protein>
    <recommendedName>
        <fullName evidence="10">Pre-mRNA-splicing factor SPF27</fullName>
    </recommendedName>
</protein>
<feature type="region of interest" description="Disordered" evidence="8">
    <location>
        <begin position="1"/>
        <end position="36"/>
    </location>
</feature>
<evidence type="ECO:0000313" key="9">
    <source>
        <dbReference type="EMBL" id="AET50591.1"/>
    </source>
</evidence>
<dbReference type="Pfam" id="PF05700">
    <property type="entry name" value="BCAS2"/>
    <property type="match status" value="1"/>
</dbReference>
<feature type="compositionally biased region" description="Polar residues" evidence="8">
    <location>
        <begin position="25"/>
        <end position="36"/>
    </location>
</feature>
<evidence type="ECO:0000256" key="2">
    <source>
        <dbReference type="ARBA" id="ARBA00010788"/>
    </source>
</evidence>
<evidence type="ECO:0000256" key="7">
    <source>
        <dbReference type="SAM" id="Coils"/>
    </source>
</evidence>
<keyword evidence="6" id="KW-0539">Nucleus</keyword>
<dbReference type="GO" id="GO:0071011">
    <property type="term" value="C:precatalytic spliceosome"/>
    <property type="evidence" value="ECO:0007669"/>
    <property type="project" value="TreeGrafter"/>
</dbReference>
<evidence type="ECO:0000256" key="4">
    <source>
        <dbReference type="ARBA" id="ARBA00022728"/>
    </source>
</evidence>
<organism evidence="9">
    <name type="scientific">Eimeria tenella</name>
    <name type="common">Coccidian parasite</name>
    <dbReference type="NCBI Taxonomy" id="5802"/>
    <lineage>
        <taxon>Eukaryota</taxon>
        <taxon>Sar</taxon>
        <taxon>Alveolata</taxon>
        <taxon>Apicomplexa</taxon>
        <taxon>Conoidasida</taxon>
        <taxon>Coccidia</taxon>
        <taxon>Eucoccidiorida</taxon>
        <taxon>Eimeriorina</taxon>
        <taxon>Eimeriidae</taxon>
        <taxon>Eimeria</taxon>
    </lineage>
</organism>
<comment type="subcellular location">
    <subcellularLocation>
        <location evidence="1">Nucleus</location>
    </subcellularLocation>
</comment>
<feature type="coiled-coil region" evidence="7">
    <location>
        <begin position="189"/>
        <end position="245"/>
    </location>
</feature>
<keyword evidence="5" id="KW-0508">mRNA splicing</keyword>
<comment type="similarity">
    <text evidence="2">Belongs to the SPF27 family.</text>
</comment>
<keyword evidence="7" id="KW-0175">Coiled coil</keyword>
<sequence>MPASSDLSNGGHSPGGSQALVLVNGASQEPSNSASSAPEFYLTERLPHAMALDALPYVDPLPAEQQQEVQQLLQQEMALIAQEAGGPDNLPDYLSDLPLPKTAILDDAETMLGKEMARKARGEPIPELDLSKYTSFTVPTGQKASDVKLWEKAVVNCQQLLQHTATAHINLELMNAHAAASWQRHLKNLTQTKDRLAAATKRRAEEENTICKTRKLQQVEAAGTLKQLDQTAQQYKNNNASIIAALGPLTAEVQDLKAKCRIRGILPEYAEEDELDLEAWQEAANVES</sequence>
<keyword evidence="4" id="KW-0747">Spliceosome</keyword>
<feature type="compositionally biased region" description="Polar residues" evidence="8">
    <location>
        <begin position="1"/>
        <end position="11"/>
    </location>
</feature>
<dbReference type="GO" id="GO:0006397">
    <property type="term" value="P:mRNA processing"/>
    <property type="evidence" value="ECO:0007669"/>
    <property type="project" value="UniProtKB-KW"/>
</dbReference>
<proteinExistence type="evidence at transcript level"/>
<evidence type="ECO:0000256" key="5">
    <source>
        <dbReference type="ARBA" id="ARBA00023187"/>
    </source>
</evidence>
<evidence type="ECO:0000256" key="3">
    <source>
        <dbReference type="ARBA" id="ARBA00022664"/>
    </source>
</evidence>
<name>H9B9D1_EIMTE</name>
<dbReference type="GO" id="GO:0071013">
    <property type="term" value="C:catalytic step 2 spliceosome"/>
    <property type="evidence" value="ECO:0007669"/>
    <property type="project" value="TreeGrafter"/>
</dbReference>
<evidence type="ECO:0000256" key="1">
    <source>
        <dbReference type="ARBA" id="ARBA00004123"/>
    </source>
</evidence>
<dbReference type="InterPro" id="IPR008409">
    <property type="entry name" value="SPF27"/>
</dbReference>
<evidence type="ECO:0000256" key="8">
    <source>
        <dbReference type="SAM" id="MobiDB-lite"/>
    </source>
</evidence>
<dbReference type="VEuPathDB" id="ToxoDB:ETH2_1541000"/>
<reference evidence="9" key="1">
    <citation type="journal article" date="2012" name="BMC Genomics">
        <title>Characterisation of full-length cDNA sequences provides insights into the Eimeria tenella transcriptome.</title>
        <authorList>
            <person name="Amiruddin N."/>
            <person name="Lee X.W."/>
            <person name="Blake D.P."/>
            <person name="Suzuki Y."/>
            <person name="Tay Y.L."/>
            <person name="Lim L.S."/>
            <person name="Tomley F.M."/>
            <person name="Watanabe J."/>
            <person name="Sugimoto C."/>
            <person name="Wan K.L."/>
        </authorList>
    </citation>
    <scope>NUCLEOTIDE SEQUENCE</scope>
    <source>
        <strain evidence="9">Houghton</strain>
    </source>
</reference>